<evidence type="ECO:0000256" key="10">
    <source>
        <dbReference type="ARBA" id="ARBA00022692"/>
    </source>
</evidence>
<comment type="similarity">
    <text evidence="4 19">Belongs to the CobS family.</text>
</comment>
<evidence type="ECO:0000256" key="12">
    <source>
        <dbReference type="ARBA" id="ARBA00022989"/>
    </source>
</evidence>
<evidence type="ECO:0000313" key="22">
    <source>
        <dbReference type="Proteomes" id="UP000253850"/>
    </source>
</evidence>
<reference evidence="21 23" key="1">
    <citation type="submission" date="2017-10" db="EMBL/GenBank/DDBJ databases">
        <title>Genomics of the genus Arcobacter.</title>
        <authorList>
            <person name="Perez-Cataluna A."/>
            <person name="Figueras M.J."/>
        </authorList>
    </citation>
    <scope>NUCLEOTIDE SEQUENCE [LARGE SCALE GENOMIC DNA]</scope>
    <source>
        <strain evidence="21 23">CECT 7835</strain>
    </source>
</reference>
<evidence type="ECO:0000256" key="11">
    <source>
        <dbReference type="ARBA" id="ARBA00022842"/>
    </source>
</evidence>
<dbReference type="GO" id="GO:0005886">
    <property type="term" value="C:plasma membrane"/>
    <property type="evidence" value="ECO:0007669"/>
    <property type="project" value="UniProtKB-SubCell"/>
</dbReference>
<evidence type="ECO:0000256" key="15">
    <source>
        <dbReference type="ARBA" id="ARBA00032605"/>
    </source>
</evidence>
<evidence type="ECO:0000256" key="7">
    <source>
        <dbReference type="ARBA" id="ARBA00022475"/>
    </source>
</evidence>
<evidence type="ECO:0000256" key="14">
    <source>
        <dbReference type="ARBA" id="ARBA00025228"/>
    </source>
</evidence>
<dbReference type="AlphaFoldDB" id="A0AAX2AB58"/>
<feature type="transmembrane region" description="Helical" evidence="19">
    <location>
        <begin position="68"/>
        <end position="94"/>
    </location>
</feature>
<keyword evidence="10 19" id="KW-0812">Transmembrane</keyword>
<evidence type="ECO:0000256" key="8">
    <source>
        <dbReference type="ARBA" id="ARBA00022573"/>
    </source>
</evidence>
<comment type="catalytic activity">
    <reaction evidence="18 19">
        <text>alpha-ribazole 5'-phosphate + adenosylcob(III)inamide-GDP = adenosylcob(III)alamin 5'-phosphate + GMP + H(+)</text>
        <dbReference type="Rhea" id="RHEA:23560"/>
        <dbReference type="ChEBI" id="CHEBI:15378"/>
        <dbReference type="ChEBI" id="CHEBI:57918"/>
        <dbReference type="ChEBI" id="CHEBI:58115"/>
        <dbReference type="ChEBI" id="CHEBI:60487"/>
        <dbReference type="ChEBI" id="CHEBI:60493"/>
        <dbReference type="EC" id="2.7.8.26"/>
    </reaction>
</comment>
<evidence type="ECO:0000256" key="16">
    <source>
        <dbReference type="ARBA" id="ARBA00032853"/>
    </source>
</evidence>
<evidence type="ECO:0000256" key="1">
    <source>
        <dbReference type="ARBA" id="ARBA00001946"/>
    </source>
</evidence>
<feature type="transmembrane region" description="Helical" evidence="19">
    <location>
        <begin position="115"/>
        <end position="136"/>
    </location>
</feature>
<evidence type="ECO:0000256" key="13">
    <source>
        <dbReference type="ARBA" id="ARBA00023136"/>
    </source>
</evidence>
<dbReference type="Pfam" id="PF02654">
    <property type="entry name" value="CobS"/>
    <property type="match status" value="1"/>
</dbReference>
<sequence length="251" mass="28408">MKLVNKDLILGLKFAFSYFSIIPIKFDNNVDLSKKEIINYLMFFLPLVGAVLSLGACLAFYLLEDLSYLGAIICAFLYMMFYGFIHTEAILDVVDALYAKHSGKDAYKVIKEPTIGAMGFLYALGFVCIKVAALVMLFLNQMYLEIIAIAIISRVSVQFMTKTNEFKSSFVGLMKSSFTSFKIAFALYFIVCLVLIGFKAFTLFFIALVFTFLFSLFLEKNLGFLNGDTLGFNLEFVEIVLFITVCLFWLN</sequence>
<organism evidence="21 23">
    <name type="scientific">Halarcobacter bivalviorum</name>
    <dbReference type="NCBI Taxonomy" id="663364"/>
    <lineage>
        <taxon>Bacteria</taxon>
        <taxon>Pseudomonadati</taxon>
        <taxon>Campylobacterota</taxon>
        <taxon>Epsilonproteobacteria</taxon>
        <taxon>Campylobacterales</taxon>
        <taxon>Arcobacteraceae</taxon>
        <taxon>Halarcobacter</taxon>
    </lineage>
</organism>
<comment type="function">
    <text evidence="14 19">Joins adenosylcobinamide-GDP and alpha-ribazole to generate adenosylcobalamin (Ado-cobalamin). Also synthesizes adenosylcobalamin 5'-phosphate from adenosylcobinamide-GDP and alpha-ribazole 5'-phosphate.</text>
</comment>
<accession>A0AAX2AB58</accession>
<comment type="catalytic activity">
    <reaction evidence="17 19">
        <text>alpha-ribazole + adenosylcob(III)inamide-GDP = adenosylcob(III)alamin + GMP + H(+)</text>
        <dbReference type="Rhea" id="RHEA:16049"/>
        <dbReference type="ChEBI" id="CHEBI:10329"/>
        <dbReference type="ChEBI" id="CHEBI:15378"/>
        <dbReference type="ChEBI" id="CHEBI:18408"/>
        <dbReference type="ChEBI" id="CHEBI:58115"/>
        <dbReference type="ChEBI" id="CHEBI:60487"/>
        <dbReference type="EC" id="2.7.8.26"/>
    </reaction>
</comment>
<keyword evidence="13 19" id="KW-0472">Membrane</keyword>
<evidence type="ECO:0000256" key="5">
    <source>
        <dbReference type="ARBA" id="ARBA00013200"/>
    </source>
</evidence>
<dbReference type="KEGG" id="hbv:ABIV_1414"/>
<dbReference type="InterPro" id="IPR003805">
    <property type="entry name" value="CobS"/>
</dbReference>
<dbReference type="Proteomes" id="UP000253850">
    <property type="component" value="Chromosome"/>
</dbReference>
<evidence type="ECO:0000256" key="19">
    <source>
        <dbReference type="HAMAP-Rule" id="MF_00719"/>
    </source>
</evidence>
<evidence type="ECO:0000256" key="4">
    <source>
        <dbReference type="ARBA" id="ARBA00010561"/>
    </source>
</evidence>
<evidence type="ECO:0000256" key="9">
    <source>
        <dbReference type="ARBA" id="ARBA00022679"/>
    </source>
</evidence>
<dbReference type="EMBL" id="PDKM01000002">
    <property type="protein sequence ID" value="RXK10664.1"/>
    <property type="molecule type" value="Genomic_DNA"/>
</dbReference>
<dbReference type="EMBL" id="CP031217">
    <property type="protein sequence ID" value="AXH12409.1"/>
    <property type="molecule type" value="Genomic_DNA"/>
</dbReference>
<dbReference type="RefSeq" id="WP_114839239.1">
    <property type="nucleotide sequence ID" value="NZ_CP031217.1"/>
</dbReference>
<dbReference type="HAMAP" id="MF_00719">
    <property type="entry name" value="CobS"/>
    <property type="match status" value="1"/>
</dbReference>
<keyword evidence="8 19" id="KW-0169">Cobalamin biosynthesis</keyword>
<evidence type="ECO:0000256" key="18">
    <source>
        <dbReference type="ARBA" id="ARBA00049504"/>
    </source>
</evidence>
<feature type="transmembrane region" description="Helical" evidence="19">
    <location>
        <begin position="40"/>
        <end position="62"/>
    </location>
</feature>
<keyword evidence="23" id="KW-1185">Reference proteome</keyword>
<keyword evidence="7 19" id="KW-1003">Cell membrane</keyword>
<feature type="transmembrane region" description="Helical" evidence="19">
    <location>
        <begin position="185"/>
        <end position="218"/>
    </location>
</feature>
<gene>
    <name evidence="19 20" type="primary">cobS</name>
    <name evidence="20" type="ORF">ABIV_1414</name>
    <name evidence="21" type="ORF">CRV05_05125</name>
</gene>
<comment type="subcellular location">
    <subcellularLocation>
        <location evidence="2 19">Cell membrane</location>
        <topology evidence="2 19">Multi-pass membrane protein</topology>
    </subcellularLocation>
</comment>
<evidence type="ECO:0000256" key="17">
    <source>
        <dbReference type="ARBA" id="ARBA00048623"/>
    </source>
</evidence>
<evidence type="ECO:0000256" key="3">
    <source>
        <dbReference type="ARBA" id="ARBA00004663"/>
    </source>
</evidence>
<reference evidence="20 22" key="2">
    <citation type="submission" date="2018-07" db="EMBL/GenBank/DDBJ databases">
        <title>Complete genome of the Arcobacter bivalviorum type strain LMG 26154.</title>
        <authorList>
            <person name="Miller W.G."/>
            <person name="Yee E."/>
            <person name="Bono J.L."/>
        </authorList>
    </citation>
    <scope>NUCLEOTIDE SEQUENCE [LARGE SCALE GENOMIC DNA]</scope>
    <source>
        <strain evidence="20 22">LMG 26154</strain>
    </source>
</reference>
<keyword evidence="12 19" id="KW-1133">Transmembrane helix</keyword>
<comment type="pathway">
    <text evidence="3 19">Cofactor biosynthesis; adenosylcobalamin biosynthesis; adenosylcobalamin from cob(II)yrinate a,c-diamide: step 7/7.</text>
</comment>
<feature type="transmembrane region" description="Helical" evidence="19">
    <location>
        <begin position="230"/>
        <end position="250"/>
    </location>
</feature>
<dbReference type="PANTHER" id="PTHR34148:SF1">
    <property type="entry name" value="ADENOSYLCOBINAMIDE-GDP RIBAZOLETRANSFERASE"/>
    <property type="match status" value="1"/>
</dbReference>
<keyword evidence="11 19" id="KW-0460">Magnesium</keyword>
<dbReference type="GO" id="GO:0009236">
    <property type="term" value="P:cobalamin biosynthetic process"/>
    <property type="evidence" value="ECO:0007669"/>
    <property type="project" value="UniProtKB-UniRule"/>
</dbReference>
<proteinExistence type="inferred from homology"/>
<evidence type="ECO:0000313" key="20">
    <source>
        <dbReference type="EMBL" id="AXH12409.1"/>
    </source>
</evidence>
<evidence type="ECO:0000256" key="6">
    <source>
        <dbReference type="ARBA" id="ARBA00015850"/>
    </source>
</evidence>
<protein>
    <recommendedName>
        <fullName evidence="6 19">Adenosylcobinamide-GDP ribazoletransferase</fullName>
        <ecNumber evidence="5 19">2.7.8.26</ecNumber>
    </recommendedName>
    <alternativeName>
        <fullName evidence="16 19">Cobalamin synthase</fullName>
    </alternativeName>
    <alternativeName>
        <fullName evidence="15 19">Cobalamin-5'-phosphate synthase</fullName>
    </alternativeName>
</protein>
<dbReference type="PANTHER" id="PTHR34148">
    <property type="entry name" value="ADENOSYLCOBINAMIDE-GDP RIBAZOLETRANSFERASE"/>
    <property type="match status" value="1"/>
</dbReference>
<dbReference type="EC" id="2.7.8.26" evidence="5 19"/>
<dbReference type="GO" id="GO:0008818">
    <property type="term" value="F:cobalamin 5'-phosphate synthase activity"/>
    <property type="evidence" value="ECO:0007669"/>
    <property type="project" value="UniProtKB-UniRule"/>
</dbReference>
<evidence type="ECO:0000313" key="23">
    <source>
        <dbReference type="Proteomes" id="UP000289193"/>
    </source>
</evidence>
<comment type="cofactor">
    <cofactor evidence="1 19">
        <name>Mg(2+)</name>
        <dbReference type="ChEBI" id="CHEBI:18420"/>
    </cofactor>
</comment>
<dbReference type="GO" id="GO:0051073">
    <property type="term" value="F:adenosylcobinamide-GDP ribazoletransferase activity"/>
    <property type="evidence" value="ECO:0007669"/>
    <property type="project" value="UniProtKB-UniRule"/>
</dbReference>
<evidence type="ECO:0000256" key="2">
    <source>
        <dbReference type="ARBA" id="ARBA00004651"/>
    </source>
</evidence>
<keyword evidence="9 19" id="KW-0808">Transferase</keyword>
<dbReference type="Proteomes" id="UP000289193">
    <property type="component" value="Unassembled WGS sequence"/>
</dbReference>
<evidence type="ECO:0000313" key="21">
    <source>
        <dbReference type="EMBL" id="RXK10664.1"/>
    </source>
</evidence>
<name>A0AAX2AB58_9BACT</name>